<keyword evidence="6" id="KW-0598">Phosphotransferase system</keyword>
<dbReference type="InterPro" id="IPR011055">
    <property type="entry name" value="Dup_hybrid_motif"/>
</dbReference>
<feature type="domain" description="PTS EIIB type-1" evidence="14">
    <location>
        <begin position="486"/>
        <end position="568"/>
    </location>
</feature>
<name>I8TYT8_9FIRM</name>
<dbReference type="InterPro" id="IPR003352">
    <property type="entry name" value="PTS_EIIC"/>
</dbReference>
<dbReference type="GO" id="GO:0008982">
    <property type="term" value="F:protein-N(PI)-phosphohistidine-sugar phosphotransferase activity"/>
    <property type="evidence" value="ECO:0007669"/>
    <property type="project" value="InterPro"/>
</dbReference>
<evidence type="ECO:0000256" key="12">
    <source>
        <dbReference type="SAM" id="Phobius"/>
    </source>
</evidence>
<dbReference type="PANTHER" id="PTHR30009:SF12">
    <property type="entry name" value="PHOSPHOTRANSFERASE IIC COMPONENT GLVC"/>
    <property type="match status" value="1"/>
</dbReference>
<dbReference type="CDD" id="cd00212">
    <property type="entry name" value="PTS_IIB_glc"/>
    <property type="match status" value="1"/>
</dbReference>
<reference evidence="16 17" key="1">
    <citation type="journal article" date="2015" name="Genome Announc.">
        <title>Complete Genome Sequence of Pelosinus fermentans JBW45, a Member of a Remarkably Competitive Group of Negativicutes in the Firmicutes Phylum.</title>
        <authorList>
            <person name="De Leon K.B."/>
            <person name="Utturkar S.M."/>
            <person name="Camilleri L.B."/>
            <person name="Elias D.A."/>
            <person name="Arkin A.P."/>
            <person name="Fields M.W."/>
            <person name="Brown S.D."/>
            <person name="Wall J.D."/>
        </authorList>
    </citation>
    <scope>NUCLEOTIDE SEQUENCE [LARGE SCALE GENOMIC DNA]</scope>
    <source>
        <strain evidence="16 17">JBW45</strain>
    </source>
</reference>
<evidence type="ECO:0000256" key="5">
    <source>
        <dbReference type="ARBA" id="ARBA00022679"/>
    </source>
</evidence>
<keyword evidence="8" id="KW-0418">Kinase</keyword>
<feature type="transmembrane region" description="Helical" evidence="12">
    <location>
        <begin position="95"/>
        <end position="114"/>
    </location>
</feature>
<dbReference type="EMBL" id="CP010978">
    <property type="protein sequence ID" value="AJQ28447.1"/>
    <property type="molecule type" value="Genomic_DNA"/>
</dbReference>
<dbReference type="GO" id="GO:0009401">
    <property type="term" value="P:phosphoenolpyruvate-dependent sugar phosphotransferase system"/>
    <property type="evidence" value="ECO:0007669"/>
    <property type="project" value="UniProtKB-KW"/>
</dbReference>
<feature type="domain" description="PTS EIIC type-1" evidence="15">
    <location>
        <begin position="34"/>
        <end position="453"/>
    </location>
</feature>
<dbReference type="HOGENOM" id="CLU_012312_1_1_9"/>
<dbReference type="PROSITE" id="PS51103">
    <property type="entry name" value="PTS_EIIC_TYPE_1"/>
    <property type="match status" value="1"/>
</dbReference>
<sequence length="726" mass="79351">MYLQRKFSKFKIVSEKLRLKKLFDGGGVMSINKDIVMQNVQRFGGAMFTPVILFSFFGIMVSLSIIFKNPDIVGSIAIKGTFWYNLWYVIEQGSWTVFAQMPLLFAISLPIGLAKKNQARACMESFVIYVVFNYFISGILTLAGPSFGVDYSLKAGGGTGLAMISNIKTLDLGMLGAILISAITVWLHNRLFDVDLPDYLGIFKGSSLVVAAGFFLMLPMAYFFCLVWPGIQHTIGAFQDFLKASDALGVWLYTFSERILIPTGLHHFIYTPFIFGPAIVEGGIQQYWLQHLQDFATSSHSLKEAFPGAGFSLHGSSKLFGIPGIALAIYATAKPAKKKAVAGLLIPATITAVICGITEPLEFTFLFIAPVLFAVHAFLAATLAATSFLFGVVGSFGGGLIDAIVQNWIPLFKYHSAIYITQIIIGLCFTAIYFFVFRYLILKNDYKTPGRTDDVEEDKLYSKAEYKAKKAMEGKVGENLKVDERDLKAAVFLEALGGKENIKDVTNCATRLRVTVVDDTLVKGVSAFTKAGAHGLVKNGHAVQVIVGLSVPQVRERFEALLQDISGVETASGTEKSTTLKAFVNGKVIPITEVKDEMFAQKMMGDGIAIYPQNETMTAPADGEITMVMEESGHAVGMRLASGVEILIHIGIDTVKMEGRGFHVLVKQGQKVKAGQGLVSFDKKLIEKEGYSSIIILAITNFSEYPLMKLHSGMTAKVNETVIATF</sequence>
<keyword evidence="5 16" id="KW-0808">Transferase</keyword>
<comment type="subcellular location">
    <subcellularLocation>
        <location evidence="1">Cell membrane</location>
        <topology evidence="1">Multi-pass membrane protein</topology>
    </subcellularLocation>
</comment>
<dbReference type="NCBIfam" id="TIGR00830">
    <property type="entry name" value="PTBA"/>
    <property type="match status" value="1"/>
</dbReference>
<dbReference type="FunFam" id="2.70.70.10:FF:000001">
    <property type="entry name" value="PTS system glucose-specific IIA component"/>
    <property type="match status" value="1"/>
</dbReference>
<feature type="active site" description="Phosphocysteine intermediate; for EIIB activity" evidence="11">
    <location>
        <position position="508"/>
    </location>
</feature>
<dbReference type="InterPro" id="IPR001996">
    <property type="entry name" value="PTS_IIB_1"/>
</dbReference>
<evidence type="ECO:0000313" key="17">
    <source>
        <dbReference type="Proteomes" id="UP000005361"/>
    </source>
</evidence>
<dbReference type="GO" id="GO:0090563">
    <property type="term" value="F:protein-phosphocysteine-sugar phosphotransferase activity"/>
    <property type="evidence" value="ECO:0007669"/>
    <property type="project" value="TreeGrafter"/>
</dbReference>
<keyword evidence="10 12" id="KW-0472">Membrane</keyword>
<dbReference type="InterPro" id="IPR036878">
    <property type="entry name" value="Glu_permease_IIB"/>
</dbReference>
<reference evidence="17" key="2">
    <citation type="submission" date="2015-02" db="EMBL/GenBank/DDBJ databases">
        <title>Complete Genome Sequence of Pelosinus fermentans JBW45.</title>
        <authorList>
            <person name="De Leon K.B."/>
            <person name="Utturkar S.M."/>
            <person name="Camilleri L.B."/>
            <person name="Arkin A.P."/>
            <person name="Fields M.W."/>
            <person name="Brown S.D."/>
            <person name="Wall J.D."/>
        </authorList>
    </citation>
    <scope>NUCLEOTIDE SEQUENCE [LARGE SCALE GENOMIC DNA]</scope>
    <source>
        <strain evidence="17">JBW45</strain>
    </source>
</reference>
<keyword evidence="7 12" id="KW-0812">Transmembrane</keyword>
<feature type="transmembrane region" description="Helical" evidence="12">
    <location>
        <begin position="340"/>
        <end position="357"/>
    </location>
</feature>
<proteinExistence type="predicted"/>
<evidence type="ECO:0000259" key="14">
    <source>
        <dbReference type="PROSITE" id="PS51098"/>
    </source>
</evidence>
<dbReference type="PROSITE" id="PS01035">
    <property type="entry name" value="PTS_EIIB_TYPE_1_CYS"/>
    <property type="match status" value="1"/>
</dbReference>
<dbReference type="SUPFAM" id="SSF51261">
    <property type="entry name" value="Duplicated hybrid motif"/>
    <property type="match status" value="1"/>
</dbReference>
<feature type="transmembrane region" description="Helical" evidence="12">
    <location>
        <begin position="363"/>
        <end position="381"/>
    </location>
</feature>
<dbReference type="STRING" id="1192197.JBW_03106"/>
<dbReference type="NCBIfam" id="TIGR00826">
    <property type="entry name" value="EIIB_glc"/>
    <property type="match status" value="1"/>
</dbReference>
<dbReference type="Proteomes" id="UP000005361">
    <property type="component" value="Chromosome"/>
</dbReference>
<dbReference type="AlphaFoldDB" id="I8TYT8"/>
<keyword evidence="3" id="KW-1003">Cell membrane</keyword>
<dbReference type="PROSITE" id="PS00371">
    <property type="entry name" value="PTS_EIIA_TYPE_1_HIS"/>
    <property type="match status" value="1"/>
</dbReference>
<dbReference type="GO" id="GO:0016301">
    <property type="term" value="F:kinase activity"/>
    <property type="evidence" value="ECO:0007669"/>
    <property type="project" value="UniProtKB-KW"/>
</dbReference>
<evidence type="ECO:0000256" key="3">
    <source>
        <dbReference type="ARBA" id="ARBA00022475"/>
    </source>
</evidence>
<dbReference type="PROSITE" id="PS51098">
    <property type="entry name" value="PTS_EIIB_TYPE_1"/>
    <property type="match status" value="1"/>
</dbReference>
<feature type="transmembrane region" description="Helical" evidence="12">
    <location>
        <begin position="126"/>
        <end position="147"/>
    </location>
</feature>
<protein>
    <submittedName>
        <fullName evidence="16">PTS system, alpha-glucoside-specific IIBC subunit</fullName>
        <ecNumber evidence="16">2.7.1.69</ecNumber>
    </submittedName>
</protein>
<dbReference type="InterPro" id="IPR001127">
    <property type="entry name" value="PTS_EIIA_1_perm"/>
</dbReference>
<evidence type="ECO:0000256" key="8">
    <source>
        <dbReference type="ARBA" id="ARBA00022777"/>
    </source>
</evidence>
<feature type="transmembrane region" description="Helical" evidence="12">
    <location>
        <begin position="43"/>
        <end position="67"/>
    </location>
</feature>
<dbReference type="Pfam" id="PF00358">
    <property type="entry name" value="PTS_EIIA_1"/>
    <property type="match status" value="1"/>
</dbReference>
<dbReference type="PROSITE" id="PS51093">
    <property type="entry name" value="PTS_EIIA_TYPE_1"/>
    <property type="match status" value="1"/>
</dbReference>
<feature type="transmembrane region" description="Helical" evidence="12">
    <location>
        <begin position="167"/>
        <end position="187"/>
    </location>
</feature>
<keyword evidence="9 12" id="KW-1133">Transmembrane helix</keyword>
<dbReference type="PANTHER" id="PTHR30009">
    <property type="entry name" value="CYTOCHROME C-TYPE SYNTHESIS PROTEIN AND PTS TRANSMEMBRANE COMPONENT"/>
    <property type="match status" value="1"/>
</dbReference>
<feature type="transmembrane region" description="Helical" evidence="12">
    <location>
        <begin position="208"/>
        <end position="231"/>
    </location>
</feature>
<evidence type="ECO:0000256" key="9">
    <source>
        <dbReference type="ARBA" id="ARBA00022989"/>
    </source>
</evidence>
<evidence type="ECO:0000259" key="13">
    <source>
        <dbReference type="PROSITE" id="PS51093"/>
    </source>
</evidence>
<dbReference type="InterPro" id="IPR050429">
    <property type="entry name" value="PTS_Glucose_EIICBA"/>
</dbReference>
<gene>
    <name evidence="16" type="ORF">JBW_03106</name>
</gene>
<evidence type="ECO:0000256" key="7">
    <source>
        <dbReference type="ARBA" id="ARBA00022692"/>
    </source>
</evidence>
<evidence type="ECO:0000256" key="6">
    <source>
        <dbReference type="ARBA" id="ARBA00022683"/>
    </source>
</evidence>
<feature type="transmembrane region" description="Helical" evidence="12">
    <location>
        <begin position="417"/>
        <end position="441"/>
    </location>
</feature>
<dbReference type="KEGG" id="pft:JBW_03106"/>
<dbReference type="SUPFAM" id="SSF55604">
    <property type="entry name" value="Glucose permease domain IIB"/>
    <property type="match status" value="1"/>
</dbReference>
<dbReference type="InterPro" id="IPR018113">
    <property type="entry name" value="PTrfase_EIIB_Cys"/>
</dbReference>
<dbReference type="Gene3D" id="2.70.70.10">
    <property type="entry name" value="Glucose Permease (Domain IIA)"/>
    <property type="match status" value="1"/>
</dbReference>
<dbReference type="InterPro" id="IPR010975">
    <property type="entry name" value="PTS_IIBC_a_glc"/>
</dbReference>
<evidence type="ECO:0000256" key="1">
    <source>
        <dbReference type="ARBA" id="ARBA00004651"/>
    </source>
</evidence>
<evidence type="ECO:0000256" key="11">
    <source>
        <dbReference type="PROSITE-ProRule" id="PRU00421"/>
    </source>
</evidence>
<dbReference type="EC" id="2.7.1.69" evidence="16"/>
<keyword evidence="4" id="KW-0762">Sugar transport</keyword>
<keyword evidence="2" id="KW-0813">Transport</keyword>
<evidence type="ECO:0000259" key="15">
    <source>
        <dbReference type="PROSITE" id="PS51103"/>
    </source>
</evidence>
<feature type="domain" description="PTS EIIA type-1" evidence="13">
    <location>
        <begin position="596"/>
        <end position="701"/>
    </location>
</feature>
<accession>I8TYT8</accession>
<dbReference type="GO" id="GO:0005886">
    <property type="term" value="C:plasma membrane"/>
    <property type="evidence" value="ECO:0007669"/>
    <property type="project" value="UniProtKB-SubCell"/>
</dbReference>
<feature type="transmembrane region" description="Helical" evidence="12">
    <location>
        <begin position="388"/>
        <end position="405"/>
    </location>
</feature>
<organism evidence="16 17">
    <name type="scientific">Pelosinus fermentans JBW45</name>
    <dbReference type="NCBI Taxonomy" id="1192197"/>
    <lineage>
        <taxon>Bacteria</taxon>
        <taxon>Bacillati</taxon>
        <taxon>Bacillota</taxon>
        <taxon>Negativicutes</taxon>
        <taxon>Selenomonadales</taxon>
        <taxon>Sporomusaceae</taxon>
        <taxon>Pelosinus</taxon>
    </lineage>
</organism>
<dbReference type="Gene3D" id="3.30.1360.60">
    <property type="entry name" value="Glucose permease domain IIB"/>
    <property type="match status" value="1"/>
</dbReference>
<dbReference type="NCBIfam" id="TIGR02005">
    <property type="entry name" value="PTS-IIBC-alpha"/>
    <property type="match status" value="1"/>
</dbReference>
<evidence type="ECO:0000313" key="16">
    <source>
        <dbReference type="EMBL" id="AJQ28447.1"/>
    </source>
</evidence>
<evidence type="ECO:0000256" key="10">
    <source>
        <dbReference type="ARBA" id="ARBA00023136"/>
    </source>
</evidence>
<dbReference type="InterPro" id="IPR013013">
    <property type="entry name" value="PTS_EIIC_1"/>
</dbReference>
<dbReference type="Pfam" id="PF00367">
    <property type="entry name" value="PTS_EIIB"/>
    <property type="match status" value="1"/>
</dbReference>
<evidence type="ECO:0000256" key="2">
    <source>
        <dbReference type="ARBA" id="ARBA00022448"/>
    </source>
</evidence>
<dbReference type="Pfam" id="PF02378">
    <property type="entry name" value="PTS_EIIC"/>
    <property type="match status" value="1"/>
</dbReference>
<feature type="transmembrane region" description="Helical" evidence="12">
    <location>
        <begin position="311"/>
        <end position="333"/>
    </location>
</feature>
<evidence type="ECO:0000256" key="4">
    <source>
        <dbReference type="ARBA" id="ARBA00022597"/>
    </source>
</evidence>